<reference evidence="2" key="1">
    <citation type="journal article" date="2019" name="bioRxiv">
        <title>The Genome of the Zebra Mussel, Dreissena polymorpha: A Resource for Invasive Species Research.</title>
        <authorList>
            <person name="McCartney M.A."/>
            <person name="Auch B."/>
            <person name="Kono T."/>
            <person name="Mallez S."/>
            <person name="Zhang Y."/>
            <person name="Obille A."/>
            <person name="Becker A."/>
            <person name="Abrahante J.E."/>
            <person name="Garbe J."/>
            <person name="Badalamenti J.P."/>
            <person name="Herman A."/>
            <person name="Mangelson H."/>
            <person name="Liachko I."/>
            <person name="Sullivan S."/>
            <person name="Sone E.D."/>
            <person name="Koren S."/>
            <person name="Silverstein K.A.T."/>
            <person name="Beckman K.B."/>
            <person name="Gohl D.M."/>
        </authorList>
    </citation>
    <scope>NUCLEOTIDE SEQUENCE</scope>
    <source>
        <strain evidence="2">Duluth1</strain>
        <tissue evidence="2">Whole animal</tissue>
    </source>
</reference>
<sequence length="59" mass="6800">MDLLPRLTASRKQTRGPGNRLEVQETDSRSRKQTRGPGNRLEVQETDSRSRETDSRAFQ</sequence>
<feature type="compositionally biased region" description="Basic and acidic residues" evidence="1">
    <location>
        <begin position="42"/>
        <end position="59"/>
    </location>
</feature>
<gene>
    <name evidence="2" type="ORF">DPMN_075630</name>
</gene>
<evidence type="ECO:0000313" key="3">
    <source>
        <dbReference type="Proteomes" id="UP000828390"/>
    </source>
</evidence>
<organism evidence="2 3">
    <name type="scientific">Dreissena polymorpha</name>
    <name type="common">Zebra mussel</name>
    <name type="synonym">Mytilus polymorpha</name>
    <dbReference type="NCBI Taxonomy" id="45954"/>
    <lineage>
        <taxon>Eukaryota</taxon>
        <taxon>Metazoa</taxon>
        <taxon>Spiralia</taxon>
        <taxon>Lophotrochozoa</taxon>
        <taxon>Mollusca</taxon>
        <taxon>Bivalvia</taxon>
        <taxon>Autobranchia</taxon>
        <taxon>Heteroconchia</taxon>
        <taxon>Euheterodonta</taxon>
        <taxon>Imparidentia</taxon>
        <taxon>Neoheterodontei</taxon>
        <taxon>Myida</taxon>
        <taxon>Dreissenoidea</taxon>
        <taxon>Dreissenidae</taxon>
        <taxon>Dreissena</taxon>
    </lineage>
</organism>
<keyword evidence="3" id="KW-1185">Reference proteome</keyword>
<evidence type="ECO:0000313" key="2">
    <source>
        <dbReference type="EMBL" id="KAH3700653.1"/>
    </source>
</evidence>
<name>A0A9D4BMP5_DREPO</name>
<comment type="caution">
    <text evidence="2">The sequence shown here is derived from an EMBL/GenBank/DDBJ whole genome shotgun (WGS) entry which is preliminary data.</text>
</comment>
<protein>
    <submittedName>
        <fullName evidence="2">Uncharacterized protein</fullName>
    </submittedName>
</protein>
<feature type="region of interest" description="Disordered" evidence="1">
    <location>
        <begin position="1"/>
        <end position="59"/>
    </location>
</feature>
<proteinExistence type="predicted"/>
<reference evidence="2" key="2">
    <citation type="submission" date="2020-11" db="EMBL/GenBank/DDBJ databases">
        <authorList>
            <person name="McCartney M.A."/>
            <person name="Auch B."/>
            <person name="Kono T."/>
            <person name="Mallez S."/>
            <person name="Becker A."/>
            <person name="Gohl D.M."/>
            <person name="Silverstein K.A.T."/>
            <person name="Koren S."/>
            <person name="Bechman K.B."/>
            <person name="Herman A."/>
            <person name="Abrahante J.E."/>
            <person name="Garbe J."/>
        </authorList>
    </citation>
    <scope>NUCLEOTIDE SEQUENCE</scope>
    <source>
        <strain evidence="2">Duluth1</strain>
        <tissue evidence="2">Whole animal</tissue>
    </source>
</reference>
<dbReference type="EMBL" id="JAIWYP010000015">
    <property type="protein sequence ID" value="KAH3700653.1"/>
    <property type="molecule type" value="Genomic_DNA"/>
</dbReference>
<accession>A0A9D4BMP5</accession>
<dbReference type="AlphaFoldDB" id="A0A9D4BMP5"/>
<dbReference type="Proteomes" id="UP000828390">
    <property type="component" value="Unassembled WGS sequence"/>
</dbReference>
<evidence type="ECO:0000256" key="1">
    <source>
        <dbReference type="SAM" id="MobiDB-lite"/>
    </source>
</evidence>